<feature type="transmembrane region" description="Helical" evidence="7">
    <location>
        <begin position="378"/>
        <end position="397"/>
    </location>
</feature>
<comment type="subcellular location">
    <subcellularLocation>
        <location evidence="1">Membrane</location>
        <topology evidence="1">Multi-pass membrane protein</topology>
    </subcellularLocation>
</comment>
<reference evidence="9 10" key="1">
    <citation type="journal article" date="2012" name="PLoS ONE">
        <title>Evolution of Burkholderia pseudomallei in recurrent melioidosis.</title>
        <authorList>
            <person name="Hayden H.S."/>
            <person name="Lim R."/>
            <person name="Brittnacher M.J."/>
            <person name="Sims E.H."/>
            <person name="Ramage E.R."/>
            <person name="Fong C."/>
            <person name="Wu Z."/>
            <person name="Crist E."/>
            <person name="Chang J."/>
            <person name="Zhou Y."/>
            <person name="Radey M."/>
            <person name="Rohmer L."/>
            <person name="Haugen E."/>
            <person name="Gillett W."/>
            <person name="Wuthiekanun V."/>
            <person name="Peacock S.J."/>
            <person name="Kaul R."/>
            <person name="Miller S.I."/>
            <person name="Manoil C."/>
            <person name="Jacobs M.A."/>
        </authorList>
    </citation>
    <scope>NUCLEOTIDE SEQUENCE [LARGE SCALE GENOMIC DNA]</scope>
    <source>
        <strain evidence="9 10">1026b</strain>
    </source>
</reference>
<evidence type="ECO:0000256" key="6">
    <source>
        <dbReference type="SAM" id="MobiDB-lite"/>
    </source>
</evidence>
<evidence type="ECO:0000256" key="5">
    <source>
        <dbReference type="ARBA" id="ARBA00023136"/>
    </source>
</evidence>
<dbReference type="KEGG" id="bpz:BP1026B_II2319"/>
<dbReference type="Pfam" id="PF07690">
    <property type="entry name" value="MFS_1"/>
    <property type="match status" value="1"/>
</dbReference>
<feature type="transmembrane region" description="Helical" evidence="7">
    <location>
        <begin position="187"/>
        <end position="205"/>
    </location>
</feature>
<feature type="transmembrane region" description="Helical" evidence="7">
    <location>
        <begin position="226"/>
        <end position="246"/>
    </location>
</feature>
<dbReference type="RefSeq" id="WP_004553913.1">
    <property type="nucleotide sequence ID" value="NC_017832.1"/>
</dbReference>
<dbReference type="AlphaFoldDB" id="A0A0H3I024"/>
<feature type="region of interest" description="Disordered" evidence="6">
    <location>
        <begin position="1"/>
        <end position="23"/>
    </location>
</feature>
<dbReference type="InterPro" id="IPR020846">
    <property type="entry name" value="MFS_dom"/>
</dbReference>
<name>A0A0H3I024_BURP2</name>
<dbReference type="EMBL" id="CP002834">
    <property type="protein sequence ID" value="AFI70529.1"/>
    <property type="molecule type" value="Genomic_DNA"/>
</dbReference>
<feature type="transmembrane region" description="Helical" evidence="7">
    <location>
        <begin position="95"/>
        <end position="114"/>
    </location>
</feature>
<proteinExistence type="predicted"/>
<dbReference type="PATRIC" id="fig|884204.3.peg.6819"/>
<evidence type="ECO:0000256" key="4">
    <source>
        <dbReference type="ARBA" id="ARBA00022989"/>
    </source>
</evidence>
<dbReference type="GO" id="GO:0016020">
    <property type="term" value="C:membrane"/>
    <property type="evidence" value="ECO:0007669"/>
    <property type="project" value="UniProtKB-SubCell"/>
</dbReference>
<dbReference type="SUPFAM" id="SSF103473">
    <property type="entry name" value="MFS general substrate transporter"/>
    <property type="match status" value="1"/>
</dbReference>
<gene>
    <name evidence="9" type="ordered locus">BP1026B_II2319</name>
</gene>
<evidence type="ECO:0000256" key="7">
    <source>
        <dbReference type="SAM" id="Phobius"/>
    </source>
</evidence>
<evidence type="ECO:0000313" key="10">
    <source>
        <dbReference type="Proteomes" id="UP000010087"/>
    </source>
</evidence>
<feature type="compositionally biased region" description="Basic and acidic residues" evidence="6">
    <location>
        <begin position="1"/>
        <end position="10"/>
    </location>
</feature>
<dbReference type="PANTHER" id="PTHR42718:SF9">
    <property type="entry name" value="MAJOR FACILITATOR SUPERFAMILY MULTIDRUG TRANSPORTER MFSC"/>
    <property type="match status" value="1"/>
</dbReference>
<dbReference type="Gene3D" id="1.20.1250.20">
    <property type="entry name" value="MFS general substrate transporter like domains"/>
    <property type="match status" value="1"/>
</dbReference>
<keyword evidence="5 7" id="KW-0472">Membrane</keyword>
<dbReference type="GO" id="GO:0022857">
    <property type="term" value="F:transmembrane transporter activity"/>
    <property type="evidence" value="ECO:0007669"/>
    <property type="project" value="InterPro"/>
</dbReference>
<keyword evidence="3 7" id="KW-0812">Transmembrane</keyword>
<keyword evidence="2" id="KW-0813">Transport</keyword>
<feature type="transmembrane region" description="Helical" evidence="7">
    <location>
        <begin position="65"/>
        <end position="83"/>
    </location>
</feature>
<feature type="transmembrane region" description="Helical" evidence="7">
    <location>
        <begin position="120"/>
        <end position="144"/>
    </location>
</feature>
<dbReference type="InterPro" id="IPR011701">
    <property type="entry name" value="MFS"/>
</dbReference>
<dbReference type="InterPro" id="IPR036259">
    <property type="entry name" value="MFS_trans_sf"/>
</dbReference>
<feature type="transmembrane region" description="Helical" evidence="7">
    <location>
        <begin position="156"/>
        <end position="175"/>
    </location>
</feature>
<evidence type="ECO:0000256" key="1">
    <source>
        <dbReference type="ARBA" id="ARBA00004141"/>
    </source>
</evidence>
<evidence type="ECO:0000256" key="2">
    <source>
        <dbReference type="ARBA" id="ARBA00022448"/>
    </source>
</evidence>
<feature type="transmembrane region" description="Helical" evidence="7">
    <location>
        <begin position="252"/>
        <end position="268"/>
    </location>
</feature>
<organism evidence="9 10">
    <name type="scientific">Burkholderia pseudomallei (strain 1026b)</name>
    <dbReference type="NCBI Taxonomy" id="884204"/>
    <lineage>
        <taxon>Bacteria</taxon>
        <taxon>Pseudomonadati</taxon>
        <taxon>Pseudomonadota</taxon>
        <taxon>Betaproteobacteria</taxon>
        <taxon>Burkholderiales</taxon>
        <taxon>Burkholderiaceae</taxon>
        <taxon>Burkholderia</taxon>
        <taxon>pseudomallei group</taxon>
    </lineage>
</organism>
<feature type="transmembrane region" description="Helical" evidence="7">
    <location>
        <begin position="324"/>
        <end position="342"/>
    </location>
</feature>
<feature type="domain" description="Major facilitator superfamily (MFS) profile" evidence="8">
    <location>
        <begin position="28"/>
        <end position="470"/>
    </location>
</feature>
<evidence type="ECO:0000259" key="8">
    <source>
        <dbReference type="PROSITE" id="PS50850"/>
    </source>
</evidence>
<feature type="transmembrane region" description="Helical" evidence="7">
    <location>
        <begin position="418"/>
        <end position="441"/>
    </location>
</feature>
<feature type="transmembrane region" description="Helical" evidence="7">
    <location>
        <begin position="354"/>
        <end position="372"/>
    </location>
</feature>
<feature type="transmembrane region" description="Helical" evidence="7">
    <location>
        <begin position="289"/>
        <end position="312"/>
    </location>
</feature>
<dbReference type="Gene3D" id="1.20.1720.10">
    <property type="entry name" value="Multidrug resistance protein D"/>
    <property type="match status" value="1"/>
</dbReference>
<evidence type="ECO:0000256" key="3">
    <source>
        <dbReference type="ARBA" id="ARBA00022692"/>
    </source>
</evidence>
<accession>A0A0H3I024</accession>
<protein>
    <submittedName>
        <fullName evidence="9">MFS family transporter</fullName>
    </submittedName>
</protein>
<dbReference type="PROSITE" id="PS50850">
    <property type="entry name" value="MFS"/>
    <property type="match status" value="1"/>
</dbReference>
<sequence length="483" mass="50391">MKLDRSETLTDAHGGAPSKSERTPPRALVLPIVLGTLLNALNSSMIAVALVDIRRAFSGGGEVDVMWLVSGLYLATAVGQPMMGRLADGFGAKRVFLVGLAIVLAAAALAPWAPSLGWLVAARVMLGIGTSAAYPAGIAMIRAWSQRHARGETPTSSLGAISIAAQVAVAFGPPLGGLLVQYAGWRGVFWINVPLVIVAFVLGAARLPADAPRAAPRRPSLREQDWLGAALFVATLASLLSFLQTAFEAPDWPLLGACAAFGALLVGHERRVGEPLVDVRMLAGNRPLVATYLRCIGTYMVFYAIFYALPMWLQDVKGLAARDAGLVMLPISAFGTVTTLVATRLTHRRGSRPVLVFGSATLCVGCGVMALMSADMPVWAIVPLSIVFGIPNGFNNLGNQATLYRSAPGERIGAAAGLYRTAQYVGGGLSFALVGIAFGHAASDRGLHALALSLLAVSALLLFNAASSRHIDAAGASPVPQQK</sequence>
<dbReference type="CDD" id="cd17321">
    <property type="entry name" value="MFS_MMR_MDR_like"/>
    <property type="match status" value="1"/>
</dbReference>
<feature type="transmembrane region" description="Helical" evidence="7">
    <location>
        <begin position="447"/>
        <end position="466"/>
    </location>
</feature>
<feature type="transmembrane region" description="Helical" evidence="7">
    <location>
        <begin position="28"/>
        <end position="53"/>
    </location>
</feature>
<evidence type="ECO:0000313" key="9">
    <source>
        <dbReference type="EMBL" id="AFI70529.1"/>
    </source>
</evidence>
<dbReference type="PANTHER" id="PTHR42718">
    <property type="entry name" value="MAJOR FACILITATOR SUPERFAMILY MULTIDRUG TRANSPORTER MFSC"/>
    <property type="match status" value="1"/>
</dbReference>
<keyword evidence="4 7" id="KW-1133">Transmembrane helix</keyword>
<dbReference type="Proteomes" id="UP000010087">
    <property type="component" value="Chromosome 2"/>
</dbReference>